<keyword evidence="5" id="KW-0418">Kinase</keyword>
<dbReference type="SMART" id="SM00054">
    <property type="entry name" value="EFh"/>
    <property type="match status" value="4"/>
</dbReference>
<dbReference type="InterPro" id="IPR002048">
    <property type="entry name" value="EF_hand_dom"/>
</dbReference>
<protein>
    <submittedName>
        <fullName evidence="11">Uncharacterized protein</fullName>
    </submittedName>
</protein>
<dbReference type="PROSITE" id="PS00108">
    <property type="entry name" value="PROTEIN_KINASE_ST"/>
    <property type="match status" value="1"/>
</dbReference>
<dbReference type="Pfam" id="PF13499">
    <property type="entry name" value="EF-hand_7"/>
    <property type="match status" value="2"/>
</dbReference>
<evidence type="ECO:0000256" key="4">
    <source>
        <dbReference type="ARBA" id="ARBA00022741"/>
    </source>
</evidence>
<keyword evidence="7 8" id="KW-0067">ATP-binding</keyword>
<keyword evidence="12" id="KW-1185">Reference proteome</keyword>
<dbReference type="SMART" id="SM00220">
    <property type="entry name" value="S_TKc"/>
    <property type="match status" value="1"/>
</dbReference>
<dbReference type="InterPro" id="IPR000719">
    <property type="entry name" value="Prot_kinase_dom"/>
</dbReference>
<dbReference type="SUPFAM" id="SSF56112">
    <property type="entry name" value="Protein kinase-like (PK-like)"/>
    <property type="match status" value="1"/>
</dbReference>
<dbReference type="GO" id="GO:0005524">
    <property type="term" value="F:ATP binding"/>
    <property type="evidence" value="ECO:0007669"/>
    <property type="project" value="UniProtKB-UniRule"/>
</dbReference>
<dbReference type="SUPFAM" id="SSF47473">
    <property type="entry name" value="EF-hand"/>
    <property type="match status" value="1"/>
</dbReference>
<dbReference type="CDD" id="cd00051">
    <property type="entry name" value="EFh"/>
    <property type="match status" value="2"/>
</dbReference>
<dbReference type="PROSITE" id="PS00107">
    <property type="entry name" value="PROTEIN_KINASE_ATP"/>
    <property type="match status" value="1"/>
</dbReference>
<dbReference type="InterPro" id="IPR008271">
    <property type="entry name" value="Ser/Thr_kinase_AS"/>
</dbReference>
<keyword evidence="6" id="KW-0106">Calcium</keyword>
<dbReference type="GO" id="GO:0005509">
    <property type="term" value="F:calcium ion binding"/>
    <property type="evidence" value="ECO:0007669"/>
    <property type="project" value="InterPro"/>
</dbReference>
<dbReference type="FunFam" id="1.10.238.10:FF:000003">
    <property type="entry name" value="Calmodulin A"/>
    <property type="match status" value="1"/>
</dbReference>
<keyword evidence="4 8" id="KW-0547">Nucleotide-binding</keyword>
<proteinExistence type="predicted"/>
<dbReference type="Gene3D" id="1.10.510.10">
    <property type="entry name" value="Transferase(Phosphotransferase) domain 1"/>
    <property type="match status" value="1"/>
</dbReference>
<evidence type="ECO:0000256" key="2">
    <source>
        <dbReference type="ARBA" id="ARBA00022679"/>
    </source>
</evidence>
<evidence type="ECO:0000313" key="11">
    <source>
        <dbReference type="EMBL" id="GHP09510.1"/>
    </source>
</evidence>
<dbReference type="InterPro" id="IPR011992">
    <property type="entry name" value="EF-hand-dom_pair"/>
</dbReference>
<comment type="caution">
    <text evidence="11">The sequence shown here is derived from an EMBL/GenBank/DDBJ whole genome shotgun (WGS) entry which is preliminary data.</text>
</comment>
<dbReference type="AlphaFoldDB" id="A0A830HUT5"/>
<keyword evidence="3" id="KW-0677">Repeat</keyword>
<gene>
    <name evidence="11" type="ORF">PPROV_000824500</name>
</gene>
<evidence type="ECO:0000259" key="10">
    <source>
        <dbReference type="PROSITE" id="PS50222"/>
    </source>
</evidence>
<feature type="domain" description="EF-hand" evidence="10">
    <location>
        <begin position="525"/>
        <end position="560"/>
    </location>
</feature>
<reference evidence="11" key="1">
    <citation type="submission" date="2020-10" db="EMBL/GenBank/DDBJ databases">
        <title>Unveiling of a novel bifunctional photoreceptor, Dualchrome1, isolated from a cosmopolitan green alga.</title>
        <authorList>
            <person name="Suzuki S."/>
            <person name="Kawachi M."/>
        </authorList>
    </citation>
    <scope>NUCLEOTIDE SEQUENCE</scope>
    <source>
        <strain evidence="11">NIES 2893</strain>
    </source>
</reference>
<dbReference type="GO" id="GO:0004674">
    <property type="term" value="F:protein serine/threonine kinase activity"/>
    <property type="evidence" value="ECO:0007669"/>
    <property type="project" value="UniProtKB-KW"/>
</dbReference>
<dbReference type="PROSITE" id="PS00018">
    <property type="entry name" value="EF_HAND_1"/>
    <property type="match status" value="3"/>
</dbReference>
<dbReference type="InterPro" id="IPR050205">
    <property type="entry name" value="CDPK_Ser/Thr_kinases"/>
</dbReference>
<dbReference type="Gene3D" id="3.30.200.20">
    <property type="entry name" value="Phosphorylase Kinase, domain 1"/>
    <property type="match status" value="1"/>
</dbReference>
<feature type="domain" description="EF-hand" evidence="10">
    <location>
        <begin position="489"/>
        <end position="524"/>
    </location>
</feature>
<organism evidence="11 12">
    <name type="scientific">Pycnococcus provasolii</name>
    <dbReference type="NCBI Taxonomy" id="41880"/>
    <lineage>
        <taxon>Eukaryota</taxon>
        <taxon>Viridiplantae</taxon>
        <taxon>Chlorophyta</taxon>
        <taxon>Pseudoscourfieldiophyceae</taxon>
        <taxon>Pseudoscourfieldiales</taxon>
        <taxon>Pycnococcaceae</taxon>
        <taxon>Pycnococcus</taxon>
    </lineage>
</organism>
<accession>A0A830HUT5</accession>
<dbReference type="PROSITE" id="PS50222">
    <property type="entry name" value="EF_HAND_2"/>
    <property type="match status" value="3"/>
</dbReference>
<evidence type="ECO:0000256" key="6">
    <source>
        <dbReference type="ARBA" id="ARBA00022837"/>
    </source>
</evidence>
<dbReference type="PROSITE" id="PS50011">
    <property type="entry name" value="PROTEIN_KINASE_DOM"/>
    <property type="match status" value="1"/>
</dbReference>
<evidence type="ECO:0000259" key="9">
    <source>
        <dbReference type="PROSITE" id="PS50011"/>
    </source>
</evidence>
<feature type="domain" description="EF-hand" evidence="10">
    <location>
        <begin position="410"/>
        <end position="445"/>
    </location>
</feature>
<keyword evidence="1" id="KW-0723">Serine/threonine-protein kinase</keyword>
<sequence>MMAASSTTSRPLAHGHGRAHHVLTPRRYQGLAAHSSRSPSLVFSSSLESIDASDAFASGGLLAQYEDKEPLPLDVDLSSVFGYKRTFAENFQVLETLGAGSFGVVSLVREKETGVEFAAKRVPKHCRRGPTTARYLRKLRTEVDVMRQMGTSLNAVFLHDTYEENDHVTLVMEACRGGELWERVAVDTYDEGLACRYVRDVLRFVAQAHANGILYRDIKPDNFLFLDTGDLSPLKATDFGLSSRMTPAMLDGEMISQRCGTPAYMAPEVIEQSYGKAADLWSVGMVAYQLLTGRFCFWEDVRGLSLRDVWKSVLHDKIQWEHLEGCSPEAIELVKGLLNRDQKGRMTADEALRAPWFKRLEGDGSTSSAGDSDLFKGTLVQRLQRYGAYGLLKQRALALLAADASDADSELGAILKKAFEDADEDSSGTLEVDELATALRRAGYAVTDGEVGQLLQFTDIDFSGSISFDEFLATTLDWQTIAERKGTDGWKDMCKRAFDLIDTDGSGYLELDEVVSLLPEKFIGGRHALARDLIAKADRDGDGRIDFEEFESMLNFNGAAVESLDLYDSRSISRESLSLDSM</sequence>
<evidence type="ECO:0000256" key="1">
    <source>
        <dbReference type="ARBA" id="ARBA00022527"/>
    </source>
</evidence>
<feature type="domain" description="Protein kinase" evidence="9">
    <location>
        <begin position="91"/>
        <end position="357"/>
    </location>
</feature>
<dbReference type="OrthoDB" id="40902at2759"/>
<dbReference type="Proteomes" id="UP000660262">
    <property type="component" value="Unassembled WGS sequence"/>
</dbReference>
<dbReference type="EMBL" id="BNJQ01000025">
    <property type="protein sequence ID" value="GHP09510.1"/>
    <property type="molecule type" value="Genomic_DNA"/>
</dbReference>
<evidence type="ECO:0000256" key="5">
    <source>
        <dbReference type="ARBA" id="ARBA00022777"/>
    </source>
</evidence>
<dbReference type="Gene3D" id="1.10.238.10">
    <property type="entry name" value="EF-hand"/>
    <property type="match status" value="1"/>
</dbReference>
<evidence type="ECO:0000256" key="7">
    <source>
        <dbReference type="ARBA" id="ARBA00022840"/>
    </source>
</evidence>
<dbReference type="InterPro" id="IPR017441">
    <property type="entry name" value="Protein_kinase_ATP_BS"/>
</dbReference>
<dbReference type="Pfam" id="PF00069">
    <property type="entry name" value="Pkinase"/>
    <property type="match status" value="1"/>
</dbReference>
<dbReference type="InterPro" id="IPR011009">
    <property type="entry name" value="Kinase-like_dom_sf"/>
</dbReference>
<name>A0A830HUT5_9CHLO</name>
<keyword evidence="2" id="KW-0808">Transferase</keyword>
<dbReference type="PANTHER" id="PTHR24349">
    <property type="entry name" value="SERINE/THREONINE-PROTEIN KINASE"/>
    <property type="match status" value="1"/>
</dbReference>
<evidence type="ECO:0000256" key="8">
    <source>
        <dbReference type="PROSITE-ProRule" id="PRU10141"/>
    </source>
</evidence>
<evidence type="ECO:0000313" key="12">
    <source>
        <dbReference type="Proteomes" id="UP000660262"/>
    </source>
</evidence>
<dbReference type="InterPro" id="IPR018247">
    <property type="entry name" value="EF_Hand_1_Ca_BS"/>
</dbReference>
<evidence type="ECO:0000256" key="3">
    <source>
        <dbReference type="ARBA" id="ARBA00022737"/>
    </source>
</evidence>
<feature type="binding site" evidence="8">
    <location>
        <position position="120"/>
    </location>
    <ligand>
        <name>ATP</name>
        <dbReference type="ChEBI" id="CHEBI:30616"/>
    </ligand>
</feature>